<dbReference type="GO" id="GO:0007015">
    <property type="term" value="P:actin filament organization"/>
    <property type="evidence" value="ECO:0007669"/>
    <property type="project" value="TreeGrafter"/>
</dbReference>
<dbReference type="PANTHER" id="PTHR13140">
    <property type="entry name" value="MYOSIN"/>
    <property type="match status" value="1"/>
</dbReference>
<evidence type="ECO:0000256" key="5">
    <source>
        <dbReference type="SAM" id="MobiDB-lite"/>
    </source>
</evidence>
<feature type="non-terminal residue" evidence="7">
    <location>
        <position position="133"/>
    </location>
</feature>
<dbReference type="InterPro" id="IPR027417">
    <property type="entry name" value="P-loop_NTPase"/>
</dbReference>
<proteinExistence type="inferred from homology"/>
<comment type="similarity">
    <text evidence="4">Belongs to the TRAFAC class myosin-kinesin ATPase superfamily. Myosin family.</text>
</comment>
<dbReference type="InterPro" id="IPR001609">
    <property type="entry name" value="Myosin_head_motor_dom-like"/>
</dbReference>
<keyword evidence="2" id="KW-0067">ATP-binding</keyword>
<feature type="compositionally biased region" description="Basic and acidic residues" evidence="5">
    <location>
        <begin position="119"/>
        <end position="133"/>
    </location>
</feature>
<evidence type="ECO:0000256" key="1">
    <source>
        <dbReference type="ARBA" id="ARBA00022741"/>
    </source>
</evidence>
<dbReference type="PROSITE" id="PS51456">
    <property type="entry name" value="MYOSIN_MOTOR"/>
    <property type="match status" value="1"/>
</dbReference>
<gene>
    <name evidence="7" type="ORF">TrRE_jg3387</name>
</gene>
<evidence type="ECO:0000256" key="4">
    <source>
        <dbReference type="PROSITE-ProRule" id="PRU00782"/>
    </source>
</evidence>
<dbReference type="GO" id="GO:0016020">
    <property type="term" value="C:membrane"/>
    <property type="evidence" value="ECO:0007669"/>
    <property type="project" value="TreeGrafter"/>
</dbReference>
<dbReference type="GO" id="GO:0005524">
    <property type="term" value="F:ATP binding"/>
    <property type="evidence" value="ECO:0007669"/>
    <property type="project" value="UniProtKB-KW"/>
</dbReference>
<feature type="domain" description="Myosin motor" evidence="6">
    <location>
        <begin position="1"/>
        <end position="133"/>
    </location>
</feature>
<dbReference type="AlphaFoldDB" id="A0A9W6Z9Z2"/>
<evidence type="ECO:0000313" key="7">
    <source>
        <dbReference type="EMBL" id="GMH48401.1"/>
    </source>
</evidence>
<comment type="caution">
    <text evidence="7">The sequence shown here is derived from an EMBL/GenBank/DDBJ whole genome shotgun (WGS) entry which is preliminary data.</text>
</comment>
<keyword evidence="1" id="KW-0547">Nucleotide-binding</keyword>
<evidence type="ECO:0000259" key="6">
    <source>
        <dbReference type="PROSITE" id="PS51456"/>
    </source>
</evidence>
<dbReference type="PANTHER" id="PTHR13140:SF706">
    <property type="entry name" value="DILUTE CLASS UNCONVENTIONAL MYOSIN, ISOFORM C"/>
    <property type="match status" value="1"/>
</dbReference>
<feature type="region of interest" description="Disordered" evidence="5">
    <location>
        <begin position="105"/>
        <end position="133"/>
    </location>
</feature>
<protein>
    <recommendedName>
        <fullName evidence="6">Myosin motor domain-containing protein</fullName>
    </recommendedName>
</protein>
<reference evidence="7" key="1">
    <citation type="submission" date="2022-07" db="EMBL/GenBank/DDBJ databases">
        <title>Genome analysis of Parmales, a sister group of diatoms, reveals the evolutionary specialization of diatoms from phago-mixotrophs to photoautotrophs.</title>
        <authorList>
            <person name="Ban H."/>
            <person name="Sato S."/>
            <person name="Yoshikawa S."/>
            <person name="Kazumasa Y."/>
            <person name="Nakamura Y."/>
            <person name="Ichinomiya M."/>
            <person name="Saitoh K."/>
            <person name="Sato N."/>
            <person name="Blanc-Mathieu R."/>
            <person name="Endo H."/>
            <person name="Kuwata A."/>
            <person name="Ogata H."/>
        </authorList>
    </citation>
    <scope>NUCLEOTIDE SEQUENCE</scope>
</reference>
<evidence type="ECO:0000256" key="3">
    <source>
        <dbReference type="ARBA" id="ARBA00023203"/>
    </source>
</evidence>
<dbReference type="Proteomes" id="UP001165082">
    <property type="component" value="Unassembled WGS sequence"/>
</dbReference>
<keyword evidence="4" id="KW-0505">Motor protein</keyword>
<name>A0A9W6Z9Z2_9STRA</name>
<dbReference type="OrthoDB" id="1628645at2759"/>
<accession>A0A9W6Z9Z2</accession>
<dbReference type="GO" id="GO:0005737">
    <property type="term" value="C:cytoplasm"/>
    <property type="evidence" value="ECO:0007669"/>
    <property type="project" value="TreeGrafter"/>
</dbReference>
<dbReference type="Pfam" id="PF00063">
    <property type="entry name" value="Myosin_head"/>
    <property type="match status" value="1"/>
</dbReference>
<dbReference type="GO" id="GO:0000146">
    <property type="term" value="F:microfilament motor activity"/>
    <property type="evidence" value="ECO:0007669"/>
    <property type="project" value="TreeGrafter"/>
</dbReference>
<keyword evidence="3 4" id="KW-0009">Actin-binding</keyword>
<sequence>VEIEIFRVVAAVLQCGNIQFEDRDSGGEEGSAVVDSSTVSQLSSLTGFSVDGLITALTYRTMKARDDSYMVPLTKAQAEEGRDAFSKSLYDALFRGLVGRINDATEAKEGGHASNGEGNTRRDKGGKKEHTGK</sequence>
<evidence type="ECO:0000313" key="8">
    <source>
        <dbReference type="Proteomes" id="UP001165082"/>
    </source>
</evidence>
<comment type="caution">
    <text evidence="4">Lacks conserved residue(s) required for the propagation of feature annotation.</text>
</comment>
<dbReference type="EMBL" id="BRXZ01003149">
    <property type="protein sequence ID" value="GMH48401.1"/>
    <property type="molecule type" value="Genomic_DNA"/>
</dbReference>
<dbReference type="Gene3D" id="1.20.120.720">
    <property type="entry name" value="Myosin VI head, motor domain, U50 subdomain"/>
    <property type="match status" value="1"/>
</dbReference>
<feature type="non-terminal residue" evidence="7">
    <location>
        <position position="1"/>
    </location>
</feature>
<dbReference type="GO" id="GO:0016459">
    <property type="term" value="C:myosin complex"/>
    <property type="evidence" value="ECO:0007669"/>
    <property type="project" value="UniProtKB-KW"/>
</dbReference>
<dbReference type="GO" id="GO:0051015">
    <property type="term" value="F:actin filament binding"/>
    <property type="evidence" value="ECO:0007669"/>
    <property type="project" value="TreeGrafter"/>
</dbReference>
<evidence type="ECO:0000256" key="2">
    <source>
        <dbReference type="ARBA" id="ARBA00022840"/>
    </source>
</evidence>
<dbReference type="SUPFAM" id="SSF52540">
    <property type="entry name" value="P-loop containing nucleoside triphosphate hydrolases"/>
    <property type="match status" value="1"/>
</dbReference>
<organism evidence="7 8">
    <name type="scientific">Triparma retinervis</name>
    <dbReference type="NCBI Taxonomy" id="2557542"/>
    <lineage>
        <taxon>Eukaryota</taxon>
        <taxon>Sar</taxon>
        <taxon>Stramenopiles</taxon>
        <taxon>Ochrophyta</taxon>
        <taxon>Bolidophyceae</taxon>
        <taxon>Parmales</taxon>
        <taxon>Triparmaceae</taxon>
        <taxon>Triparma</taxon>
    </lineage>
</organism>
<keyword evidence="4" id="KW-0518">Myosin</keyword>
<keyword evidence="8" id="KW-1185">Reference proteome</keyword>